<accession>A0A183N684</accession>
<evidence type="ECO:0000313" key="1">
    <source>
        <dbReference type="EMBL" id="VDP48791.1"/>
    </source>
</evidence>
<proteinExistence type="predicted"/>
<sequence length="234" mass="27925">MILNIHWLDTNSLLWERTNQPPVEEEIRKRRRSWWIGHTLRKSSNCMTRQGITWNSEGKLKLRRPKNKLRREIEADIERMNNNWKELERIAQERVTEILRCPVTKFLGHMVSYLTFLILITVATFRLDRTAISDGEDNWEVSYYNFMDWVSIALYLASYSLRIIVDFKVQASMRQYQDVLKVAQSILLNTTCSTSKFCSTTEQTTHQNYVNYRNKILIPESAYWLRGCKLLLFF</sequence>
<keyword evidence="2" id="KW-1185">Reference proteome</keyword>
<dbReference type="Proteomes" id="UP000277204">
    <property type="component" value="Unassembled WGS sequence"/>
</dbReference>
<dbReference type="EMBL" id="UZAI01019950">
    <property type="protein sequence ID" value="VDP48791.1"/>
    <property type="molecule type" value="Genomic_DNA"/>
</dbReference>
<protein>
    <submittedName>
        <fullName evidence="1">Uncharacterized protein</fullName>
    </submittedName>
</protein>
<dbReference type="STRING" id="48269.A0A183N684"/>
<name>A0A183N684_9TREM</name>
<reference evidence="1 2" key="1">
    <citation type="submission" date="2018-11" db="EMBL/GenBank/DDBJ databases">
        <authorList>
            <consortium name="Pathogen Informatics"/>
        </authorList>
    </citation>
    <scope>NUCLEOTIDE SEQUENCE [LARGE SCALE GENOMIC DNA]</scope>
    <source>
        <strain evidence="1 2">Zambia</strain>
    </source>
</reference>
<organism evidence="1 2">
    <name type="scientific">Schistosoma margrebowiei</name>
    <dbReference type="NCBI Taxonomy" id="48269"/>
    <lineage>
        <taxon>Eukaryota</taxon>
        <taxon>Metazoa</taxon>
        <taxon>Spiralia</taxon>
        <taxon>Lophotrochozoa</taxon>
        <taxon>Platyhelminthes</taxon>
        <taxon>Trematoda</taxon>
        <taxon>Digenea</taxon>
        <taxon>Strigeidida</taxon>
        <taxon>Schistosomatoidea</taxon>
        <taxon>Schistosomatidae</taxon>
        <taxon>Schistosoma</taxon>
    </lineage>
</organism>
<dbReference type="AlphaFoldDB" id="A0A183N684"/>
<gene>
    <name evidence="1" type="ORF">SMRZ_LOCUS23809</name>
</gene>
<evidence type="ECO:0000313" key="2">
    <source>
        <dbReference type="Proteomes" id="UP000277204"/>
    </source>
</evidence>